<sequence length="24" mass="2503">MGLSFNHGKLNISSLLLPSCNVGT</sequence>
<organism evidence="1">
    <name type="scientific">Rhizophora mucronata</name>
    <name type="common">Asiatic mangrove</name>
    <dbReference type="NCBI Taxonomy" id="61149"/>
    <lineage>
        <taxon>Eukaryota</taxon>
        <taxon>Viridiplantae</taxon>
        <taxon>Streptophyta</taxon>
        <taxon>Embryophyta</taxon>
        <taxon>Tracheophyta</taxon>
        <taxon>Spermatophyta</taxon>
        <taxon>Magnoliopsida</taxon>
        <taxon>eudicotyledons</taxon>
        <taxon>Gunneridae</taxon>
        <taxon>Pentapetalae</taxon>
        <taxon>rosids</taxon>
        <taxon>fabids</taxon>
        <taxon>Malpighiales</taxon>
        <taxon>Rhizophoraceae</taxon>
        <taxon>Rhizophora</taxon>
    </lineage>
</organism>
<dbReference type="AlphaFoldDB" id="A0A2P2LVG5"/>
<protein>
    <submittedName>
        <fullName evidence="1">Uncharacterized protein</fullName>
    </submittedName>
</protein>
<dbReference type="EMBL" id="GGEC01041476">
    <property type="protein sequence ID" value="MBX21960.1"/>
    <property type="molecule type" value="Transcribed_RNA"/>
</dbReference>
<evidence type="ECO:0000313" key="1">
    <source>
        <dbReference type="EMBL" id="MBX21960.1"/>
    </source>
</evidence>
<accession>A0A2P2LVG5</accession>
<reference evidence="1" key="1">
    <citation type="submission" date="2018-02" db="EMBL/GenBank/DDBJ databases">
        <title>Rhizophora mucronata_Transcriptome.</title>
        <authorList>
            <person name="Meera S.P."/>
            <person name="Sreeshan A."/>
            <person name="Augustine A."/>
        </authorList>
    </citation>
    <scope>NUCLEOTIDE SEQUENCE</scope>
    <source>
        <tissue evidence="1">Leaf</tissue>
    </source>
</reference>
<proteinExistence type="predicted"/>
<name>A0A2P2LVG5_RHIMU</name>